<dbReference type="InterPro" id="IPR050437">
    <property type="entry name" value="Ribos_protein_bS1-like"/>
</dbReference>
<dbReference type="Proteomes" id="UP001338137">
    <property type="component" value="Unassembled WGS sequence"/>
</dbReference>
<dbReference type="PROSITE" id="PS50126">
    <property type="entry name" value="S1"/>
    <property type="match status" value="1"/>
</dbReference>
<feature type="compositionally biased region" description="Gly residues" evidence="1">
    <location>
        <begin position="105"/>
        <end position="117"/>
    </location>
</feature>
<dbReference type="RefSeq" id="WP_326073017.1">
    <property type="nucleotide sequence ID" value="NZ_JARLKY010000041.1"/>
</dbReference>
<evidence type="ECO:0000259" key="2">
    <source>
        <dbReference type="PROSITE" id="PS50126"/>
    </source>
</evidence>
<evidence type="ECO:0000256" key="1">
    <source>
        <dbReference type="SAM" id="MobiDB-lite"/>
    </source>
</evidence>
<sequence>MAIEVGTKLEGRVTGITHFGAFVELAEGVTGLVHISEIADNYVKDVNDHLKLEDKVTVKVINVDKDGKIGLSIKQTVDKPVEERPARPERTGGSSYQGRPSGDRPSGGGGYQGGRPSSGGERSGPPSGGPGGGGGRPGGGGGFNRGGGGGGGRGGFNKQQGGARPFSFEDKVSRFLKDSEERISSLKKNTESKRGGRGGRRD</sequence>
<gene>
    <name evidence="3" type="ORF">P4I72_17080</name>
</gene>
<evidence type="ECO:0000313" key="3">
    <source>
        <dbReference type="EMBL" id="MEC0228845.1"/>
    </source>
</evidence>
<name>A0ABU6G3U9_9BACL</name>
<proteinExistence type="predicted"/>
<feature type="compositionally biased region" description="Basic and acidic residues" evidence="1">
    <location>
        <begin position="167"/>
        <end position="202"/>
    </location>
</feature>
<protein>
    <submittedName>
        <fullName evidence="3">S1 domain-containing RNA-binding protein</fullName>
    </submittedName>
</protein>
<reference evidence="3 4" key="1">
    <citation type="submission" date="2023-03" db="EMBL/GenBank/DDBJ databases">
        <title>Bacillus Genome Sequencing.</title>
        <authorList>
            <person name="Dunlap C."/>
        </authorList>
    </citation>
    <scope>NUCLEOTIDE SEQUENCE [LARGE SCALE GENOMIC DNA]</scope>
    <source>
        <strain evidence="3 4">BD-533</strain>
    </source>
</reference>
<feature type="compositionally biased region" description="Gly residues" evidence="1">
    <location>
        <begin position="129"/>
        <end position="155"/>
    </location>
</feature>
<dbReference type="PANTHER" id="PTHR10724">
    <property type="entry name" value="30S RIBOSOMAL PROTEIN S1"/>
    <property type="match status" value="1"/>
</dbReference>
<accession>A0ABU6G3U9</accession>
<keyword evidence="4" id="KW-1185">Reference proteome</keyword>
<evidence type="ECO:0000313" key="4">
    <source>
        <dbReference type="Proteomes" id="UP001338137"/>
    </source>
</evidence>
<dbReference type="InterPro" id="IPR012340">
    <property type="entry name" value="NA-bd_OB-fold"/>
</dbReference>
<feature type="region of interest" description="Disordered" evidence="1">
    <location>
        <begin position="74"/>
        <end position="202"/>
    </location>
</feature>
<dbReference type="CDD" id="cd05692">
    <property type="entry name" value="S1_RPS1_repeat_hs4"/>
    <property type="match status" value="1"/>
</dbReference>
<dbReference type="SUPFAM" id="SSF50249">
    <property type="entry name" value="Nucleic acid-binding proteins"/>
    <property type="match status" value="1"/>
</dbReference>
<organism evidence="3 4">
    <name type="scientific">Paenibacillus alba</name>
    <dbReference type="NCBI Taxonomy" id="1197127"/>
    <lineage>
        <taxon>Bacteria</taxon>
        <taxon>Bacillati</taxon>
        <taxon>Bacillota</taxon>
        <taxon>Bacilli</taxon>
        <taxon>Bacillales</taxon>
        <taxon>Paenibacillaceae</taxon>
        <taxon>Paenibacillus</taxon>
    </lineage>
</organism>
<dbReference type="SMART" id="SM00316">
    <property type="entry name" value="S1"/>
    <property type="match status" value="1"/>
</dbReference>
<dbReference type="NCBIfam" id="NF006363">
    <property type="entry name" value="PRK08582.1"/>
    <property type="match status" value="1"/>
</dbReference>
<feature type="compositionally biased region" description="Basic and acidic residues" evidence="1">
    <location>
        <begin position="76"/>
        <end position="90"/>
    </location>
</feature>
<comment type="caution">
    <text evidence="3">The sequence shown here is derived from an EMBL/GenBank/DDBJ whole genome shotgun (WGS) entry which is preliminary data.</text>
</comment>
<dbReference type="InterPro" id="IPR003029">
    <property type="entry name" value="S1_domain"/>
</dbReference>
<dbReference type="Pfam" id="PF00575">
    <property type="entry name" value="S1"/>
    <property type="match status" value="1"/>
</dbReference>
<feature type="domain" description="S1 motif" evidence="2">
    <location>
        <begin position="6"/>
        <end position="74"/>
    </location>
</feature>
<dbReference type="EMBL" id="JARLKY010000041">
    <property type="protein sequence ID" value="MEC0228845.1"/>
    <property type="molecule type" value="Genomic_DNA"/>
</dbReference>
<dbReference type="Gene3D" id="2.40.50.140">
    <property type="entry name" value="Nucleic acid-binding proteins"/>
    <property type="match status" value="1"/>
</dbReference>